<feature type="compositionally biased region" description="Basic and acidic residues" evidence="1">
    <location>
        <begin position="27"/>
        <end position="36"/>
    </location>
</feature>
<reference evidence="2 3" key="1">
    <citation type="submission" date="2016-05" db="EMBL/GenBank/DDBJ databases">
        <title>Comparative analysis of secretome profiles of manganese(II)-oxidizing ascomycete fungi.</title>
        <authorList>
            <consortium name="DOE Joint Genome Institute"/>
            <person name="Zeiner C.A."/>
            <person name="Purvine S.O."/>
            <person name="Zink E.M."/>
            <person name="Wu S."/>
            <person name="Pasa-Tolic L."/>
            <person name="Chaput D.L."/>
            <person name="Haridas S."/>
            <person name="Grigoriev I.V."/>
            <person name="Santelli C.M."/>
            <person name="Hansel C.M."/>
        </authorList>
    </citation>
    <scope>NUCLEOTIDE SEQUENCE [LARGE SCALE GENOMIC DNA]</scope>
    <source>
        <strain evidence="2 3">AP3s5-JAC2a</strain>
    </source>
</reference>
<dbReference type="PROSITE" id="PS01145">
    <property type="entry name" value="RIBOSOMAL_L34E"/>
    <property type="match status" value="1"/>
</dbReference>
<evidence type="ECO:0000313" key="2">
    <source>
        <dbReference type="EMBL" id="OAG02314.1"/>
    </source>
</evidence>
<dbReference type="OrthoDB" id="3788029at2759"/>
<dbReference type="InParanoid" id="A0A177C3J8"/>
<dbReference type="AlphaFoldDB" id="A0A177C3J8"/>
<protein>
    <submittedName>
        <fullName evidence="2">Uncharacterized protein</fullName>
    </submittedName>
</protein>
<sequence length="74" mass="7694">MGSKASKLDPRSGSSSSNKLQPSVSQQDKEQMKEPDNYYTHRSKSMRRKAGKTPGGSGPNGEPGQSGVTGGGLA</sequence>
<feature type="compositionally biased region" description="Basic residues" evidence="1">
    <location>
        <begin position="41"/>
        <end position="51"/>
    </location>
</feature>
<dbReference type="GeneID" id="28762656"/>
<organism evidence="2 3">
    <name type="scientific">Paraphaeosphaeria sporulosa</name>
    <dbReference type="NCBI Taxonomy" id="1460663"/>
    <lineage>
        <taxon>Eukaryota</taxon>
        <taxon>Fungi</taxon>
        <taxon>Dikarya</taxon>
        <taxon>Ascomycota</taxon>
        <taxon>Pezizomycotina</taxon>
        <taxon>Dothideomycetes</taxon>
        <taxon>Pleosporomycetidae</taxon>
        <taxon>Pleosporales</taxon>
        <taxon>Massarineae</taxon>
        <taxon>Didymosphaeriaceae</taxon>
        <taxon>Paraphaeosphaeria</taxon>
    </lineage>
</organism>
<gene>
    <name evidence="2" type="ORF">CC84DRAFT_1167376</name>
</gene>
<dbReference type="EMBL" id="KV441556">
    <property type="protein sequence ID" value="OAG02314.1"/>
    <property type="molecule type" value="Genomic_DNA"/>
</dbReference>
<feature type="region of interest" description="Disordered" evidence="1">
    <location>
        <begin position="1"/>
        <end position="74"/>
    </location>
</feature>
<evidence type="ECO:0000256" key="1">
    <source>
        <dbReference type="SAM" id="MobiDB-lite"/>
    </source>
</evidence>
<evidence type="ECO:0000313" key="3">
    <source>
        <dbReference type="Proteomes" id="UP000077069"/>
    </source>
</evidence>
<feature type="compositionally biased region" description="Polar residues" evidence="1">
    <location>
        <begin position="12"/>
        <end position="26"/>
    </location>
</feature>
<proteinExistence type="predicted"/>
<keyword evidence="3" id="KW-1185">Reference proteome</keyword>
<name>A0A177C3J8_9PLEO</name>
<feature type="compositionally biased region" description="Basic and acidic residues" evidence="1">
    <location>
        <begin position="1"/>
        <end position="10"/>
    </location>
</feature>
<dbReference type="Proteomes" id="UP000077069">
    <property type="component" value="Unassembled WGS sequence"/>
</dbReference>
<dbReference type="RefSeq" id="XP_018032679.1">
    <property type="nucleotide sequence ID" value="XM_018179170.1"/>
</dbReference>
<accession>A0A177C3J8</accession>
<dbReference type="InterPro" id="IPR018065">
    <property type="entry name" value="Ribosomal_eL34_CS"/>
</dbReference>